<reference evidence="5" key="1">
    <citation type="submission" date="2012-12" db="EMBL/GenBank/DDBJ databases">
        <authorList>
            <person name="Hellsten U."/>
            <person name="Grimwood J."/>
            <person name="Chapman J.A."/>
            <person name="Shapiro H."/>
            <person name="Aerts A."/>
            <person name="Otillar R.P."/>
            <person name="Terry A.Y."/>
            <person name="Boore J.L."/>
            <person name="Simakov O."/>
            <person name="Marletaz F."/>
            <person name="Cho S.-J."/>
            <person name="Edsinger-Gonzales E."/>
            <person name="Havlak P."/>
            <person name="Kuo D.-H."/>
            <person name="Larsson T."/>
            <person name="Lv J."/>
            <person name="Arendt D."/>
            <person name="Savage R."/>
            <person name="Osoegawa K."/>
            <person name="de Jong P."/>
            <person name="Lindberg D.R."/>
            <person name="Seaver E.C."/>
            <person name="Weisblat D.A."/>
            <person name="Putnam N.H."/>
            <person name="Grigoriev I.V."/>
            <person name="Rokhsar D.S."/>
        </authorList>
    </citation>
    <scope>NUCLEOTIDE SEQUENCE</scope>
    <source>
        <strain evidence="5">I ESC-2004</strain>
    </source>
</reference>
<name>R7VF54_CAPTE</name>
<dbReference type="AlphaFoldDB" id="R7VF54"/>
<dbReference type="EMBL" id="KB294171">
    <property type="protein sequence ID" value="ELU14941.1"/>
    <property type="molecule type" value="Genomic_DNA"/>
</dbReference>
<gene>
    <name evidence="3" type="ORF">CAPTEDRAFT_217534</name>
</gene>
<dbReference type="GO" id="GO:0080008">
    <property type="term" value="C:Cul4-RING E3 ubiquitin ligase complex"/>
    <property type="evidence" value="ECO:0007669"/>
    <property type="project" value="TreeGrafter"/>
</dbReference>
<proteinExistence type="predicted"/>
<dbReference type="PANTHER" id="PTHR19860:SF14">
    <property type="entry name" value="DUF4062 DOMAIN-CONTAINING PROTEIN"/>
    <property type="match status" value="1"/>
</dbReference>
<evidence type="ECO:0000313" key="4">
    <source>
        <dbReference type="EnsemblMetazoa" id="CapteP217534"/>
    </source>
</evidence>
<dbReference type="OMA" id="RCERENT"/>
<dbReference type="OrthoDB" id="2325716at2759"/>
<evidence type="ECO:0000256" key="2">
    <source>
        <dbReference type="SAM" id="MobiDB-lite"/>
    </source>
</evidence>
<dbReference type="HOGENOM" id="CLU_822767_0_0_1"/>
<dbReference type="PANTHER" id="PTHR19860">
    <property type="entry name" value="DDB1- AND CUL4-ASSOCIATED FACTOR 12-RELATED"/>
    <property type="match status" value="1"/>
</dbReference>
<organism evidence="3">
    <name type="scientific">Capitella teleta</name>
    <name type="common">Polychaete worm</name>
    <dbReference type="NCBI Taxonomy" id="283909"/>
    <lineage>
        <taxon>Eukaryota</taxon>
        <taxon>Metazoa</taxon>
        <taxon>Spiralia</taxon>
        <taxon>Lophotrochozoa</taxon>
        <taxon>Annelida</taxon>
        <taxon>Polychaeta</taxon>
        <taxon>Sedentaria</taxon>
        <taxon>Scolecida</taxon>
        <taxon>Capitellidae</taxon>
        <taxon>Capitella</taxon>
    </lineage>
</organism>
<keyword evidence="5" id="KW-1185">Reference proteome</keyword>
<evidence type="ECO:0000313" key="3">
    <source>
        <dbReference type="EMBL" id="ELU14941.1"/>
    </source>
</evidence>
<dbReference type="InterPro" id="IPR051191">
    <property type="entry name" value="DCAF12"/>
</dbReference>
<evidence type="ECO:0000256" key="1">
    <source>
        <dbReference type="ARBA" id="ARBA00022737"/>
    </source>
</evidence>
<accession>R7VF54</accession>
<evidence type="ECO:0000313" key="5">
    <source>
        <dbReference type="Proteomes" id="UP000014760"/>
    </source>
</evidence>
<sequence length="338" mass="38549">MGCGASPVLSPKNNVSNDPEDSWLEVCQTLDVPKGAKNPKSNVVVKRTGWKTIRVFVSSTFKDFHYERKILVKEFFFLIYASGANQEGCILLNVIYDGLVKLIDILTDENLFAAFHNKSVPLMNFSDHFHIIWFIVVKGVPKDSTSEVTLRMCLGEIDRCYQDNIMPYFINMTSKISCLKENDKNVFSCVHFSFIIFNSIYGMKESCNTLFPIMAKVFNFFKDRISQQYPLMEQDSSSSERLREQHESFMKNRCETVFGRQFCAKGGKYGLNVIYYFVSAVPGSTDLSKLLSRIVYEAKIAEESQVPSDLDYLVQMTCSALNNPNTKPIIIFIDALNQ</sequence>
<keyword evidence="1" id="KW-0677">Repeat</keyword>
<dbReference type="Proteomes" id="UP000014760">
    <property type="component" value="Unassembled WGS sequence"/>
</dbReference>
<reference evidence="4" key="3">
    <citation type="submission" date="2015-06" db="UniProtKB">
        <authorList>
            <consortium name="EnsemblMetazoa"/>
        </authorList>
    </citation>
    <scope>IDENTIFICATION</scope>
</reference>
<dbReference type="EMBL" id="AMQN01038344">
    <property type="status" value="NOT_ANNOTATED_CDS"/>
    <property type="molecule type" value="Genomic_DNA"/>
</dbReference>
<protein>
    <submittedName>
        <fullName evidence="3 4">Uncharacterized protein</fullName>
    </submittedName>
</protein>
<dbReference type="EnsemblMetazoa" id="CapteT217534">
    <property type="protein sequence ID" value="CapteP217534"/>
    <property type="gene ID" value="CapteG217534"/>
</dbReference>
<feature type="non-terminal residue" evidence="3">
    <location>
        <position position="338"/>
    </location>
</feature>
<reference evidence="3 5" key="2">
    <citation type="journal article" date="2013" name="Nature">
        <title>Insights into bilaterian evolution from three spiralian genomes.</title>
        <authorList>
            <person name="Simakov O."/>
            <person name="Marletaz F."/>
            <person name="Cho S.J."/>
            <person name="Edsinger-Gonzales E."/>
            <person name="Havlak P."/>
            <person name="Hellsten U."/>
            <person name="Kuo D.H."/>
            <person name="Larsson T."/>
            <person name="Lv J."/>
            <person name="Arendt D."/>
            <person name="Savage R."/>
            <person name="Osoegawa K."/>
            <person name="de Jong P."/>
            <person name="Grimwood J."/>
            <person name="Chapman J.A."/>
            <person name="Shapiro H."/>
            <person name="Aerts A."/>
            <person name="Otillar R.P."/>
            <person name="Terry A.Y."/>
            <person name="Boore J.L."/>
            <person name="Grigoriev I.V."/>
            <person name="Lindberg D.R."/>
            <person name="Seaver E.C."/>
            <person name="Weisblat D.A."/>
            <person name="Putnam N.H."/>
            <person name="Rokhsar D.S."/>
        </authorList>
    </citation>
    <scope>NUCLEOTIDE SEQUENCE</scope>
    <source>
        <strain evidence="3 5">I ESC-2004</strain>
    </source>
</reference>
<feature type="region of interest" description="Disordered" evidence="2">
    <location>
        <begin position="1"/>
        <end position="20"/>
    </location>
</feature>